<accession>A0A812TIJ4</accession>
<gene>
    <name evidence="8" type="primary">MTPC1</name>
    <name evidence="8" type="ORF">SNEC2469_LOCUS14959</name>
</gene>
<name>A0A812TIJ4_9DINO</name>
<feature type="region of interest" description="Disordered" evidence="6">
    <location>
        <begin position="240"/>
        <end position="263"/>
    </location>
</feature>
<feature type="compositionally biased region" description="Basic and acidic residues" evidence="6">
    <location>
        <begin position="95"/>
        <end position="114"/>
    </location>
</feature>
<feature type="region of interest" description="Disordered" evidence="6">
    <location>
        <begin position="35"/>
        <end position="114"/>
    </location>
</feature>
<comment type="caution">
    <text evidence="8">The sequence shown here is derived from an EMBL/GenBank/DDBJ whole genome shotgun (WGS) entry which is preliminary data.</text>
</comment>
<evidence type="ECO:0000256" key="3">
    <source>
        <dbReference type="ARBA" id="ARBA00022692"/>
    </source>
</evidence>
<comment type="subcellular location">
    <subcellularLocation>
        <location evidence="1">Membrane</location>
        <topology evidence="1">Multi-pass membrane protein</topology>
    </subcellularLocation>
</comment>
<dbReference type="InterPro" id="IPR027469">
    <property type="entry name" value="Cation_efflux_TMD_sf"/>
</dbReference>
<dbReference type="GO" id="GO:0016020">
    <property type="term" value="C:membrane"/>
    <property type="evidence" value="ECO:0007669"/>
    <property type="project" value="UniProtKB-SubCell"/>
</dbReference>
<organism evidence="8 9">
    <name type="scientific">Symbiodinium necroappetens</name>
    <dbReference type="NCBI Taxonomy" id="1628268"/>
    <lineage>
        <taxon>Eukaryota</taxon>
        <taxon>Sar</taxon>
        <taxon>Alveolata</taxon>
        <taxon>Dinophyceae</taxon>
        <taxon>Suessiales</taxon>
        <taxon>Symbiodiniaceae</taxon>
        <taxon>Symbiodinium</taxon>
    </lineage>
</organism>
<keyword evidence="9" id="KW-1185">Reference proteome</keyword>
<evidence type="ECO:0000256" key="6">
    <source>
        <dbReference type="SAM" id="MobiDB-lite"/>
    </source>
</evidence>
<sequence>MSLVSRLAARRLRRPVVAVGRGWTKGVCATSVLRDRSSHHSGLRAHGHGEHDDQSHAGHAGHHASNHGKQGARDTRHEHGHPGGHGGHGVLGHGHSGDGHGHGHHREGQGHLHVLGCHDHGHSAEMSELKGEAIKVTLLGFTFNCLLGVLQYFAGNYCNSAALTSDAIHTLTDSLSDIITLCVVQLAIGPATPSFPFGRGKLDSLAALGVSGIMMGTGISAMRFSTTLFLEAMGDLGGDEHHGAGAHNDSHGHSHVHGHGHSSPILENGHVNEVAVGTCLVTIAGKEALYHITRRAADRLHSSVLLANAWHHRSDALSSGLVLLGVLGRMFVHSAFDPVAGALVSTVIIRVAFGIGRRSVAELLDMQLPKHELQELQEALKAAAAALEPRQPPVEVQQLLGRRAGPDVHLEALLTSDWRAMSAQQLAQLETSLLSELHLGGHRMVRSLRVVPRL</sequence>
<dbReference type="GO" id="GO:0008324">
    <property type="term" value="F:monoatomic cation transmembrane transporter activity"/>
    <property type="evidence" value="ECO:0007669"/>
    <property type="project" value="InterPro"/>
</dbReference>
<keyword evidence="4" id="KW-1133">Transmembrane helix</keyword>
<dbReference type="InterPro" id="IPR050291">
    <property type="entry name" value="CDF_Transporter"/>
</dbReference>
<evidence type="ECO:0000256" key="5">
    <source>
        <dbReference type="ARBA" id="ARBA00023136"/>
    </source>
</evidence>
<evidence type="ECO:0000256" key="2">
    <source>
        <dbReference type="ARBA" id="ARBA00022448"/>
    </source>
</evidence>
<dbReference type="EMBL" id="CAJNJA010024176">
    <property type="protein sequence ID" value="CAE7522912.1"/>
    <property type="molecule type" value="Genomic_DNA"/>
</dbReference>
<keyword evidence="3" id="KW-0812">Transmembrane</keyword>
<feature type="compositionally biased region" description="Gly residues" evidence="6">
    <location>
        <begin position="83"/>
        <end position="94"/>
    </location>
</feature>
<evidence type="ECO:0000256" key="4">
    <source>
        <dbReference type="ARBA" id="ARBA00022989"/>
    </source>
</evidence>
<evidence type="ECO:0000313" key="9">
    <source>
        <dbReference type="Proteomes" id="UP000601435"/>
    </source>
</evidence>
<keyword evidence="2" id="KW-0813">Transport</keyword>
<protein>
    <submittedName>
        <fullName evidence="8">MTPC1 protein</fullName>
    </submittedName>
</protein>
<dbReference type="InterPro" id="IPR058533">
    <property type="entry name" value="Cation_efflux_TM"/>
</dbReference>
<evidence type="ECO:0000256" key="1">
    <source>
        <dbReference type="ARBA" id="ARBA00004141"/>
    </source>
</evidence>
<feature type="compositionally biased region" description="Basic and acidic residues" evidence="6">
    <location>
        <begin position="240"/>
        <end position="252"/>
    </location>
</feature>
<dbReference type="PANTHER" id="PTHR43840:SF15">
    <property type="entry name" value="MITOCHONDRIAL METAL TRANSPORTER 1-RELATED"/>
    <property type="match status" value="1"/>
</dbReference>
<dbReference type="Pfam" id="PF01545">
    <property type="entry name" value="Cation_efflux"/>
    <property type="match status" value="1"/>
</dbReference>
<evidence type="ECO:0000313" key="8">
    <source>
        <dbReference type="EMBL" id="CAE7522912.1"/>
    </source>
</evidence>
<feature type="domain" description="Cation efflux protein transmembrane" evidence="7">
    <location>
        <begin position="139"/>
        <end position="364"/>
    </location>
</feature>
<evidence type="ECO:0000259" key="7">
    <source>
        <dbReference type="Pfam" id="PF01545"/>
    </source>
</evidence>
<dbReference type="OrthoDB" id="435980at2759"/>
<feature type="compositionally biased region" description="Basic and acidic residues" evidence="6">
    <location>
        <begin position="47"/>
        <end position="56"/>
    </location>
</feature>
<dbReference type="SUPFAM" id="SSF161111">
    <property type="entry name" value="Cation efflux protein transmembrane domain-like"/>
    <property type="match status" value="1"/>
</dbReference>
<keyword evidence="5" id="KW-0472">Membrane</keyword>
<reference evidence="8" key="1">
    <citation type="submission" date="2021-02" db="EMBL/GenBank/DDBJ databases">
        <authorList>
            <person name="Dougan E. K."/>
            <person name="Rhodes N."/>
            <person name="Thang M."/>
            <person name="Chan C."/>
        </authorList>
    </citation>
    <scope>NUCLEOTIDE SEQUENCE</scope>
</reference>
<feature type="compositionally biased region" description="Basic and acidic residues" evidence="6">
    <location>
        <begin position="71"/>
        <end position="81"/>
    </location>
</feature>
<dbReference type="Proteomes" id="UP000601435">
    <property type="component" value="Unassembled WGS sequence"/>
</dbReference>
<dbReference type="AlphaFoldDB" id="A0A812TIJ4"/>
<dbReference type="PANTHER" id="PTHR43840">
    <property type="entry name" value="MITOCHONDRIAL METAL TRANSPORTER 1-RELATED"/>
    <property type="match status" value="1"/>
</dbReference>
<dbReference type="Gene3D" id="1.20.1510.10">
    <property type="entry name" value="Cation efflux protein transmembrane domain"/>
    <property type="match status" value="1"/>
</dbReference>
<proteinExistence type="predicted"/>